<dbReference type="PANTHER" id="PTHR38703:SF1">
    <property type="entry name" value="ALLERGEN"/>
    <property type="match status" value="1"/>
</dbReference>
<reference evidence="2 3" key="1">
    <citation type="submission" date="2021-11" db="EMBL/GenBank/DDBJ databases">
        <title>Black yeast isolated from Biological Soil Crust.</title>
        <authorList>
            <person name="Kurbessoian T."/>
        </authorList>
    </citation>
    <scope>NUCLEOTIDE SEQUENCE [LARGE SCALE GENOMIC DNA]</scope>
    <source>
        <strain evidence="2 3">CCFEE 5522</strain>
    </source>
</reference>
<feature type="compositionally biased region" description="Polar residues" evidence="1">
    <location>
        <begin position="55"/>
        <end position="72"/>
    </location>
</feature>
<evidence type="ECO:0000256" key="1">
    <source>
        <dbReference type="SAM" id="MobiDB-lite"/>
    </source>
</evidence>
<organism evidence="2 3">
    <name type="scientific">Oleoguttula mirabilis</name>
    <dbReference type="NCBI Taxonomy" id="1507867"/>
    <lineage>
        <taxon>Eukaryota</taxon>
        <taxon>Fungi</taxon>
        <taxon>Dikarya</taxon>
        <taxon>Ascomycota</taxon>
        <taxon>Pezizomycotina</taxon>
        <taxon>Dothideomycetes</taxon>
        <taxon>Dothideomycetidae</taxon>
        <taxon>Mycosphaerellales</taxon>
        <taxon>Teratosphaeriaceae</taxon>
        <taxon>Oleoguttula</taxon>
    </lineage>
</organism>
<feature type="compositionally biased region" description="Polar residues" evidence="1">
    <location>
        <begin position="179"/>
        <end position="201"/>
    </location>
</feature>
<gene>
    <name evidence="2" type="ORF">LTR36_003848</name>
</gene>
<evidence type="ECO:0000313" key="3">
    <source>
        <dbReference type="Proteomes" id="UP001324427"/>
    </source>
</evidence>
<comment type="caution">
    <text evidence="2">The sequence shown here is derived from an EMBL/GenBank/DDBJ whole genome shotgun (WGS) entry which is preliminary data.</text>
</comment>
<dbReference type="Proteomes" id="UP001324427">
    <property type="component" value="Unassembled WGS sequence"/>
</dbReference>
<dbReference type="PANTHER" id="PTHR38703">
    <property type="entry name" value="CHROMOSOME 8, WHOLE GENOME SHOTGUN SEQUENCE"/>
    <property type="match status" value="1"/>
</dbReference>
<dbReference type="AlphaFoldDB" id="A0AAV9JJ32"/>
<dbReference type="EMBL" id="JAVFHQ010000022">
    <property type="protein sequence ID" value="KAK4544943.1"/>
    <property type="molecule type" value="Genomic_DNA"/>
</dbReference>
<feature type="compositionally biased region" description="Polar residues" evidence="1">
    <location>
        <begin position="148"/>
        <end position="157"/>
    </location>
</feature>
<name>A0AAV9JJ32_9PEZI</name>
<feature type="region of interest" description="Disordered" evidence="1">
    <location>
        <begin position="1"/>
        <end position="78"/>
    </location>
</feature>
<proteinExistence type="predicted"/>
<feature type="region of interest" description="Disordered" evidence="1">
    <location>
        <begin position="102"/>
        <end position="214"/>
    </location>
</feature>
<accession>A0AAV9JJ32</accession>
<keyword evidence="3" id="KW-1185">Reference proteome</keyword>
<sequence>MPTAGHHSAAQAAATKAMYPDEDFASPRAAEDPVPRATYTRHTRLPSVPHESDLSSDLQHLTMSDPSGNQPFSEDVADRNITKRKAGSVEARRAVFEQANGGVGRASNAKPLVPGLPRHSEDVGQSAPAPLNVQKRGSVDSRAENLGSPVTPTTSADGRSLSRKPVVSNLRRSSDVSRPGTSSGVTRTSVDAARQPNSIRRSSLHKPLPPAPSDEYANEIDGDRVVKHDLPDVHSALGKERGYLVKDVETPVDLRGIVDLRNTEDTSLHERWAPAVTHETIVQNVHEIREEQITREIHNHHIFHRILPIVDIEVLPARHFVPVEGGYAEISEDEVPGRAGVNAQWIIAETMSKLMPQNKGPVVPQQFSARKFEGTDGDYKEYMTPEGFKRTEQWWVHPPTMETGGKESGQTYAFHIGSPNPADDGLRAHLPVGHVVGISPLLAKQQRERMHGQQKAVAVETNDGAPPPVPTHKVFPAEMVDASRSGVARPHISHGFSYENY</sequence>
<feature type="compositionally biased region" description="Low complexity" evidence="1">
    <location>
        <begin position="1"/>
        <end position="17"/>
    </location>
</feature>
<evidence type="ECO:0000313" key="2">
    <source>
        <dbReference type="EMBL" id="KAK4544943.1"/>
    </source>
</evidence>
<protein>
    <submittedName>
        <fullName evidence="2">Uncharacterized protein</fullName>
    </submittedName>
</protein>